<dbReference type="Proteomes" id="UP000199518">
    <property type="component" value="Unassembled WGS sequence"/>
</dbReference>
<dbReference type="PANTHER" id="PTHR44591:SF23">
    <property type="entry name" value="CHEY SUBFAMILY"/>
    <property type="match status" value="1"/>
</dbReference>
<keyword evidence="5" id="KW-1185">Reference proteome</keyword>
<reference evidence="5" key="1">
    <citation type="submission" date="2016-10" db="EMBL/GenBank/DDBJ databases">
        <authorList>
            <person name="Varghese N."/>
            <person name="Submissions S."/>
        </authorList>
    </citation>
    <scope>NUCLEOTIDE SEQUENCE [LARGE SCALE GENOMIC DNA]</scope>
    <source>
        <strain evidence="5">DSM 26348</strain>
    </source>
</reference>
<dbReference type="SMART" id="SM00448">
    <property type="entry name" value="REC"/>
    <property type="match status" value="1"/>
</dbReference>
<dbReference type="InterPro" id="IPR011006">
    <property type="entry name" value="CheY-like_superfamily"/>
</dbReference>
<evidence type="ECO:0000313" key="5">
    <source>
        <dbReference type="Proteomes" id="UP000199518"/>
    </source>
</evidence>
<dbReference type="InterPro" id="IPR001789">
    <property type="entry name" value="Sig_transdc_resp-reg_receiver"/>
</dbReference>
<protein>
    <submittedName>
        <fullName evidence="4">Response regulator receiver domain-containing protein</fullName>
    </submittedName>
</protein>
<dbReference type="GO" id="GO:0000160">
    <property type="term" value="P:phosphorelay signal transduction system"/>
    <property type="evidence" value="ECO:0007669"/>
    <property type="project" value="InterPro"/>
</dbReference>
<feature type="domain" description="Response regulatory" evidence="3">
    <location>
        <begin position="10"/>
        <end position="123"/>
    </location>
</feature>
<dbReference type="Pfam" id="PF00072">
    <property type="entry name" value="Response_reg"/>
    <property type="match status" value="1"/>
</dbReference>
<dbReference type="STRING" id="1576369.SAMN05421753_107133"/>
<gene>
    <name evidence="4" type="ORF">SAMN05421753_107133</name>
</gene>
<evidence type="ECO:0000256" key="2">
    <source>
        <dbReference type="PROSITE-ProRule" id="PRU00169"/>
    </source>
</evidence>
<accession>A0A1I3GUP9</accession>
<dbReference type="CDD" id="cd00156">
    <property type="entry name" value="REC"/>
    <property type="match status" value="1"/>
</dbReference>
<dbReference type="AlphaFoldDB" id="A0A1I3GUP9"/>
<dbReference type="EMBL" id="FOQD01000007">
    <property type="protein sequence ID" value="SFI27080.1"/>
    <property type="molecule type" value="Genomic_DNA"/>
</dbReference>
<proteinExistence type="predicted"/>
<dbReference type="PROSITE" id="PS50110">
    <property type="entry name" value="RESPONSE_REGULATORY"/>
    <property type="match status" value="1"/>
</dbReference>
<dbReference type="PANTHER" id="PTHR44591">
    <property type="entry name" value="STRESS RESPONSE REGULATOR PROTEIN 1"/>
    <property type="match status" value="1"/>
</dbReference>
<evidence type="ECO:0000313" key="4">
    <source>
        <dbReference type="EMBL" id="SFI27080.1"/>
    </source>
</evidence>
<keyword evidence="1 2" id="KW-0597">Phosphoprotein</keyword>
<evidence type="ECO:0000259" key="3">
    <source>
        <dbReference type="PROSITE" id="PS50110"/>
    </source>
</evidence>
<dbReference type="Gene3D" id="3.40.50.2300">
    <property type="match status" value="1"/>
</dbReference>
<evidence type="ECO:0000256" key="1">
    <source>
        <dbReference type="ARBA" id="ARBA00022553"/>
    </source>
</evidence>
<dbReference type="SUPFAM" id="SSF52172">
    <property type="entry name" value="CheY-like"/>
    <property type="match status" value="1"/>
</dbReference>
<feature type="modified residue" description="4-aspartylphosphate" evidence="2">
    <location>
        <position position="58"/>
    </location>
</feature>
<dbReference type="RefSeq" id="WP_175517361.1">
    <property type="nucleotide sequence ID" value="NZ_FOQD01000007.1"/>
</dbReference>
<name>A0A1I3GUP9_9PLAN</name>
<organism evidence="4 5">
    <name type="scientific">Planctomicrobium piriforme</name>
    <dbReference type="NCBI Taxonomy" id="1576369"/>
    <lineage>
        <taxon>Bacteria</taxon>
        <taxon>Pseudomonadati</taxon>
        <taxon>Planctomycetota</taxon>
        <taxon>Planctomycetia</taxon>
        <taxon>Planctomycetales</taxon>
        <taxon>Planctomycetaceae</taxon>
        <taxon>Planctomicrobium</taxon>
    </lineage>
</organism>
<dbReference type="InterPro" id="IPR050595">
    <property type="entry name" value="Bact_response_regulator"/>
</dbReference>
<sequence length="125" mass="14168">MVAIRRLDACLLIAEDDDAFRQTVVEIVEPYFRTIAVPSGEQAIQVVESTPVHLALFDLNMHLLSGLDAIRWLRDHHLGFPCILMSADVTDEIELQAHQLKTFSVLRKPVRRAQLLDTIHCALEL</sequence>